<dbReference type="EMBL" id="MAYH01000048">
    <property type="protein sequence ID" value="OCA69087.1"/>
    <property type="molecule type" value="Genomic_DNA"/>
</dbReference>
<dbReference type="NCBIfam" id="NF045579">
    <property type="entry name" value="rhamnoside_JR"/>
    <property type="match status" value="1"/>
</dbReference>
<sequence>MSCLKKNTFLIFLLSIFSLYKGQLPHSLETAKIGFLKPQDTTRTKVWWFHGETETTKEGITADLAAFKKAGIGGVVYYDQSHGKAEKALDGFSVDWWKMLKFAAVEAKRIGLSFELHISNGYVAGGPWITNESGMKRLTATEKVIKGGSNFQGKLPEPKNKFDYFKDVAVIAFPAPDGAGKTSFSEEVVISSDIKSENVLKLFERDANTVLKIPRTDKGHYINLYFPNGFEARSISYKMQPRGKATSSATNVPAPPSATFTGTGYRVLPDFGQLEVSYDGVNYHKICDLKPIYKAHESWRQKTLSFKTVKAKYYRLNLNHWWEDSESNQELQLNSIVLHSMAMIDQYEEKAGLFSEYIEPDKTPKFGKNEVIQSNQVINVTDKVDADGILNWNVPEGEWVVMRFAYEPTGANTKHGRKNLLGRECDKLSVEAANLQWDKYVGVIVDSLKISGIDNLLGIAMDSHEAGAQNWTESFPNEFKVRQGYDMKGFLPAMMGYIVDSPKTSDGFLFDVRRNIADMIADNYYGTFNKLAKSNGLHFTAQAIGNALCIVGDPIMAKGKVDKPQGEFWVIHPDGNYDIKESSSAAHIYGKPIASAEAFTDAKYSTTLHELKSLANYAYAFGINEFVICASAYQPWLDKIPGSTGGGRQYAINRNNTWWDFSAPFWDFQARSTYLMRMGKSVADICIYLGDNAPVKILTNRLPDIPGGFDFDAFSTDALINRLSGAKGKIMLPDGNSYKIMVLPKSQSLTYSALKKIAQIVEKGGRIYGAKPEFSGSTADIVLDKEYRKLADRLWGKNPPSKGTRKYGLGTVYWGGTLQSVLELAQVFPDLELEKSDCKTSKIYFNHRSLKDADMYFIDNHKEIEEDNVFRFSAKGKYVQVWDPSTGMRYNAKSKIGENGNISVPLTISAKESLFVMISNNFEELPIYNEEFIAPRQILKLNNSWDVYFDKGKGGIGNINFKELKDWTNFNDPQIKYYSGTAIYKNSFHINSLFRKAYIRLGIPGSVAQVLINGQDAGTVWCSPWKLDISKFLNIGQNSIEIKVANSLINRMIYDSTLPHADRVTFSYPEISVSNGDLQQSGLTEVQIISYEL</sequence>
<keyword evidence="4" id="KW-1185">Reference proteome</keyword>
<proteinExistence type="predicted"/>
<keyword evidence="1" id="KW-0732">Signal</keyword>
<organism evidence="3 4">
    <name type="scientific">Chryseobacterium artocarpi</name>
    <dbReference type="NCBI Taxonomy" id="1414727"/>
    <lineage>
        <taxon>Bacteria</taxon>
        <taxon>Pseudomonadati</taxon>
        <taxon>Bacteroidota</taxon>
        <taxon>Flavobacteriia</taxon>
        <taxon>Flavobacteriales</taxon>
        <taxon>Weeksellaceae</taxon>
        <taxon>Chryseobacterium group</taxon>
        <taxon>Chryseobacterium</taxon>
    </lineage>
</organism>
<protein>
    <submittedName>
        <fullName evidence="3">Glycosyl hydrolase family 2</fullName>
    </submittedName>
</protein>
<dbReference type="AlphaFoldDB" id="A0A1B8ZC51"/>
<dbReference type="Proteomes" id="UP000092651">
    <property type="component" value="Unassembled WGS sequence"/>
</dbReference>
<keyword evidence="2 3" id="KW-0378">Hydrolase</keyword>
<dbReference type="RefSeq" id="WP_065396186.1">
    <property type="nucleotide sequence ID" value="NZ_MAYH01000048.1"/>
</dbReference>
<dbReference type="OrthoDB" id="9761519at2"/>
<evidence type="ECO:0000313" key="4">
    <source>
        <dbReference type="Proteomes" id="UP000092651"/>
    </source>
</evidence>
<evidence type="ECO:0000256" key="1">
    <source>
        <dbReference type="ARBA" id="ARBA00022729"/>
    </source>
</evidence>
<dbReference type="InterPro" id="IPR008979">
    <property type="entry name" value="Galactose-bd-like_sf"/>
</dbReference>
<reference evidence="3 4" key="1">
    <citation type="submission" date="2016-07" db="EMBL/GenBank/DDBJ databases">
        <authorList>
            <person name="Jeong J.-J."/>
            <person name="Kim D.W."/>
            <person name="Sang M.K."/>
            <person name="Choi I.-G."/>
            <person name="Kim K.D."/>
        </authorList>
    </citation>
    <scope>NUCLEOTIDE SEQUENCE [LARGE SCALE GENOMIC DNA]</scope>
    <source>
        <strain evidence="3 4">UTM-3</strain>
    </source>
</reference>
<name>A0A1B8ZC51_9FLAO</name>
<dbReference type="PANTHER" id="PTHR43817:SF1">
    <property type="entry name" value="HYDROLASE, FAMILY 43, PUTATIVE (AFU_ORTHOLOGUE AFUA_3G01660)-RELATED"/>
    <property type="match status" value="1"/>
</dbReference>
<accession>A0A1B8ZC51</accession>
<gene>
    <name evidence="3" type="ORF">BBI01_17905</name>
</gene>
<dbReference type="SUPFAM" id="SSF49785">
    <property type="entry name" value="Galactose-binding domain-like"/>
    <property type="match status" value="1"/>
</dbReference>
<evidence type="ECO:0000313" key="3">
    <source>
        <dbReference type="EMBL" id="OCA69087.1"/>
    </source>
</evidence>
<dbReference type="Gene3D" id="2.60.120.260">
    <property type="entry name" value="Galactose-binding domain-like"/>
    <property type="match status" value="1"/>
</dbReference>
<dbReference type="PANTHER" id="PTHR43817">
    <property type="entry name" value="GLYCOSYL HYDROLASE"/>
    <property type="match status" value="1"/>
</dbReference>
<dbReference type="Pfam" id="PF17132">
    <property type="entry name" value="Glyco_hydro_106"/>
    <property type="match status" value="1"/>
</dbReference>
<evidence type="ECO:0000256" key="2">
    <source>
        <dbReference type="ARBA" id="ARBA00022801"/>
    </source>
</evidence>
<dbReference type="GO" id="GO:0016787">
    <property type="term" value="F:hydrolase activity"/>
    <property type="evidence" value="ECO:0007669"/>
    <property type="project" value="UniProtKB-KW"/>
</dbReference>
<comment type="caution">
    <text evidence="3">The sequence shown here is derived from an EMBL/GenBank/DDBJ whole genome shotgun (WGS) entry which is preliminary data.</text>
</comment>